<dbReference type="FunFam" id="3.30.1460.20:FF:000001">
    <property type="entry name" value="Actin-related protein 2/3 complex subunit 4"/>
    <property type="match status" value="1"/>
</dbReference>
<dbReference type="GO" id="GO:0005885">
    <property type="term" value="C:Arp2/3 protein complex"/>
    <property type="evidence" value="ECO:0007669"/>
    <property type="project" value="UniProtKB-UniRule"/>
</dbReference>
<dbReference type="GO" id="GO:0051015">
    <property type="term" value="F:actin filament binding"/>
    <property type="evidence" value="ECO:0007669"/>
    <property type="project" value="TreeGrafter"/>
</dbReference>
<comment type="similarity">
    <text evidence="1 6">Belongs to the ARPC4 family.</text>
</comment>
<evidence type="ECO:0000256" key="2">
    <source>
        <dbReference type="ARBA" id="ARBA00022490"/>
    </source>
</evidence>
<proteinExistence type="inferred from homology"/>
<reference evidence="7 8" key="1">
    <citation type="submission" date="2016-03" db="EMBL/GenBank/DDBJ databases">
        <authorList>
            <person name="Devillers H."/>
        </authorList>
    </citation>
    <scope>NUCLEOTIDE SEQUENCE [LARGE SCALE GENOMIC DNA]</scope>
    <source>
        <strain evidence="7">CBS 11717</strain>
    </source>
</reference>
<gene>
    <name evidence="7" type="ORF">LAMI_0A04896G</name>
</gene>
<protein>
    <recommendedName>
        <fullName evidence="6">Actin-related protein 2/3 complex subunit 4</fullName>
    </recommendedName>
</protein>
<dbReference type="STRING" id="1230905.A0A1G4IPB1"/>
<keyword evidence="2 6" id="KW-0963">Cytoplasm</keyword>
<evidence type="ECO:0000256" key="5">
    <source>
        <dbReference type="ARBA" id="ARBA00054835"/>
    </source>
</evidence>
<evidence type="ECO:0000256" key="1">
    <source>
        <dbReference type="ARBA" id="ARBA00005919"/>
    </source>
</evidence>
<dbReference type="InterPro" id="IPR008384">
    <property type="entry name" value="ARPC4"/>
</dbReference>
<evidence type="ECO:0000256" key="6">
    <source>
        <dbReference type="PIRNR" id="PIRNR039100"/>
    </source>
</evidence>
<dbReference type="GO" id="GO:0030041">
    <property type="term" value="P:actin filament polymerization"/>
    <property type="evidence" value="ECO:0007669"/>
    <property type="project" value="UniProtKB-UniRule"/>
</dbReference>
<dbReference type="Pfam" id="PF05856">
    <property type="entry name" value="ARPC4"/>
    <property type="match status" value="1"/>
</dbReference>
<dbReference type="SUPFAM" id="SSF69645">
    <property type="entry name" value="Arp2/3 complex subunits"/>
    <property type="match status" value="1"/>
</dbReference>
<keyword evidence="4 6" id="KW-0206">Cytoskeleton</keyword>
<accession>A0A1G4IPB1</accession>
<dbReference type="InterPro" id="IPR034666">
    <property type="entry name" value="ARPC2/4"/>
</dbReference>
<dbReference type="EMBL" id="LT598462">
    <property type="protein sequence ID" value="SCU78518.1"/>
    <property type="molecule type" value="Genomic_DNA"/>
</dbReference>
<dbReference type="Gene3D" id="3.30.1460.20">
    <property type="match status" value="1"/>
</dbReference>
<keyword evidence="3 6" id="KW-0009">Actin-binding</keyword>
<evidence type="ECO:0000256" key="4">
    <source>
        <dbReference type="ARBA" id="ARBA00023212"/>
    </source>
</evidence>
<dbReference type="AlphaFoldDB" id="A0A1G4IPB1"/>
<keyword evidence="8" id="KW-1185">Reference proteome</keyword>
<dbReference type="PANTHER" id="PTHR22629:SF0">
    <property type="entry name" value="ACTIN-RELATED PROTEIN 2_3 COMPLEX SUBUNIT 4"/>
    <property type="match status" value="1"/>
</dbReference>
<dbReference type="PANTHER" id="PTHR22629">
    <property type="entry name" value="ARP2/3 COMPLEX 20 KD SUBUNIT"/>
    <property type="match status" value="1"/>
</dbReference>
<dbReference type="GO" id="GO:0030479">
    <property type="term" value="C:actin cortical patch"/>
    <property type="evidence" value="ECO:0007669"/>
    <property type="project" value="UniProtKB-SubCell"/>
</dbReference>
<comment type="function">
    <text evidence="5 6">Functions as actin-binding component of the Arp2/3 complex which is involved in regulation of actin polymerization and together with an activating nucleation-promoting factor (NPF) mediates the formation of branched actin networks. Seems to contact the mother actin filament.</text>
</comment>
<name>A0A1G4IPB1_9SACH</name>
<dbReference type="OrthoDB" id="336240at2759"/>
<evidence type="ECO:0000256" key="3">
    <source>
        <dbReference type="ARBA" id="ARBA00023203"/>
    </source>
</evidence>
<dbReference type="GO" id="GO:0034314">
    <property type="term" value="P:Arp2/3 complex-mediated actin nucleation"/>
    <property type="evidence" value="ECO:0007669"/>
    <property type="project" value="UniProtKB-UniRule"/>
</dbReference>
<sequence>MSQSLRPYLTAVRFSLQAALTLSNFSSQVVERHNRPEVEVEHTSAELLFAPMHISRNEHEQVLIEPSVNSVRVSIKVKQADEIEQILVHKFTRFLEQRAEAFYVLRRVPVQGFSISFLITNRHTETMSGAKLVDFIIEFMEEVDKEISEMKLFLNARARFVAEAYLGEFVY</sequence>
<organism evidence="7 8">
    <name type="scientific">Lachancea mirantina</name>
    <dbReference type="NCBI Taxonomy" id="1230905"/>
    <lineage>
        <taxon>Eukaryota</taxon>
        <taxon>Fungi</taxon>
        <taxon>Dikarya</taxon>
        <taxon>Ascomycota</taxon>
        <taxon>Saccharomycotina</taxon>
        <taxon>Saccharomycetes</taxon>
        <taxon>Saccharomycetales</taxon>
        <taxon>Saccharomycetaceae</taxon>
        <taxon>Lachancea</taxon>
    </lineage>
</organism>
<comment type="subcellular location">
    <subcellularLocation>
        <location evidence="6">Cytoplasm</location>
        <location evidence="6">Cytoskeleton</location>
        <location evidence="6">Actin patch</location>
    </subcellularLocation>
</comment>
<evidence type="ECO:0000313" key="7">
    <source>
        <dbReference type="EMBL" id="SCU78518.1"/>
    </source>
</evidence>
<dbReference type="Proteomes" id="UP000191024">
    <property type="component" value="Chromosome A"/>
</dbReference>
<evidence type="ECO:0000313" key="8">
    <source>
        <dbReference type="Proteomes" id="UP000191024"/>
    </source>
</evidence>
<dbReference type="PIRSF" id="PIRSF039100">
    <property type="entry name" value="ARPC4"/>
    <property type="match status" value="1"/>
</dbReference>